<keyword evidence="5" id="KW-0735">Signal-anchor</keyword>
<evidence type="ECO:0000256" key="1">
    <source>
        <dbReference type="ARBA" id="ARBA00004606"/>
    </source>
</evidence>
<reference evidence="6" key="1">
    <citation type="submission" date="2023-04" db="EMBL/GenBank/DDBJ databases">
        <title>Candida boidinii NBRC 10035.</title>
        <authorList>
            <person name="Ichikawa N."/>
            <person name="Sato H."/>
            <person name="Tonouchi N."/>
        </authorList>
    </citation>
    <scope>NUCLEOTIDE SEQUENCE</scope>
    <source>
        <strain evidence="6">NBRC 10035</strain>
    </source>
</reference>
<comment type="subcellular location">
    <subcellularLocation>
        <location evidence="1">Membrane</location>
        <topology evidence="1">Single-pass type II membrane protein</topology>
    </subcellularLocation>
</comment>
<dbReference type="Pfam" id="PF01793">
    <property type="entry name" value="Glyco_transf_15"/>
    <property type="match status" value="1"/>
</dbReference>
<name>A0A9W6STV0_CANBO</name>
<sequence>MLPRRKSLKLLLTCLIVLVAVSIVILEYIQVYANNPPAIIDYKSGKDKNNESDINKSNSKVSEILNSVNDKLTDYYNNNFNTDKKNNKINNFKNYKIPENLDDILNIIDKVPDQVDLQDQVFIKNRKNLVDDNIRQLHNIINEKISEPKVDNLIRQSKQQESEQIDKNSGIDVDLTENDSKDRANAAIVALVRNQELKQLMTTITLFEEKFNKKFRYPYVFLNNRKFSEKFKEEITKICSGDVYFEYIEPEMWDQPESIDKSEQSLKMYELKQKGIQYASLVSYHNMCRFYSGAFFNHPRMKQFKWYWRIEPGTEFYCDIDYDVFRFMEDNNKTYGFTINIYDSEDTIESLWTKTLEFVKQNPKYLHPNGSYNWITESKQNPQKTIFTKGYSTCHFWSNFEIANMDFFRSEAYTEYFNMLEKAGGFYYERWGDAPVHSLALALFEDKNNLHWFRDIGYRHHPYVNCPNSDKCGESCQKGYFTYEHLYDQNCMVNWLNLDMSPEYLNQY</sequence>
<keyword evidence="5" id="KW-0812">Transmembrane</keyword>
<evidence type="ECO:0000256" key="2">
    <source>
        <dbReference type="ARBA" id="ARBA00007677"/>
    </source>
</evidence>
<evidence type="ECO:0000313" key="6">
    <source>
        <dbReference type="EMBL" id="GME66614.1"/>
    </source>
</evidence>
<dbReference type="AlphaFoldDB" id="A0A9W6STV0"/>
<proteinExistence type="inferred from homology"/>
<gene>
    <name evidence="6" type="ORF">Cboi02_000007400</name>
</gene>
<dbReference type="EMBL" id="BSXN01000012">
    <property type="protein sequence ID" value="GME66614.1"/>
    <property type="molecule type" value="Genomic_DNA"/>
</dbReference>
<dbReference type="GO" id="GO:0016020">
    <property type="term" value="C:membrane"/>
    <property type="evidence" value="ECO:0007669"/>
    <property type="project" value="UniProtKB-SubCell"/>
</dbReference>
<dbReference type="InterPro" id="IPR029044">
    <property type="entry name" value="Nucleotide-diphossugar_trans"/>
</dbReference>
<protein>
    <submittedName>
        <fullName evidence="6">Unnamed protein product</fullName>
    </submittedName>
</protein>
<evidence type="ECO:0000256" key="4">
    <source>
        <dbReference type="ARBA" id="ARBA00022679"/>
    </source>
</evidence>
<keyword evidence="7" id="KW-1185">Reference proteome</keyword>
<dbReference type="GO" id="GO:0000032">
    <property type="term" value="P:cell wall mannoprotein biosynthetic process"/>
    <property type="evidence" value="ECO:0007669"/>
    <property type="project" value="TreeGrafter"/>
</dbReference>
<dbReference type="InterPro" id="IPR002685">
    <property type="entry name" value="Glyco_trans_15"/>
</dbReference>
<comment type="caution">
    <text evidence="6">The sequence shown here is derived from an EMBL/GenBank/DDBJ whole genome shotgun (WGS) entry which is preliminary data.</text>
</comment>
<dbReference type="PANTHER" id="PTHR31121">
    <property type="entry name" value="ALPHA-1,2 MANNOSYLTRANSFERASE KTR1"/>
    <property type="match status" value="1"/>
</dbReference>
<keyword evidence="3" id="KW-0328">Glycosyltransferase</keyword>
<dbReference type="GO" id="GO:0006487">
    <property type="term" value="P:protein N-linked glycosylation"/>
    <property type="evidence" value="ECO:0007669"/>
    <property type="project" value="TreeGrafter"/>
</dbReference>
<dbReference type="GO" id="GO:0000026">
    <property type="term" value="F:alpha-1,2-mannosyltransferase activity"/>
    <property type="evidence" value="ECO:0007669"/>
    <property type="project" value="TreeGrafter"/>
</dbReference>
<keyword evidence="4" id="KW-0808">Transferase</keyword>
<comment type="similarity">
    <text evidence="2">Belongs to the glycosyltransferase 15 family.</text>
</comment>
<evidence type="ECO:0000256" key="5">
    <source>
        <dbReference type="ARBA" id="ARBA00022968"/>
    </source>
</evidence>
<dbReference type="PANTHER" id="PTHR31121:SF7">
    <property type="entry name" value="MANNOSYLTRANSFERASE KTR4-RELATED"/>
    <property type="match status" value="1"/>
</dbReference>
<dbReference type="GO" id="GO:0006493">
    <property type="term" value="P:protein O-linked glycosylation"/>
    <property type="evidence" value="ECO:0007669"/>
    <property type="project" value="TreeGrafter"/>
</dbReference>
<accession>A0A9W6STV0</accession>
<dbReference type="GO" id="GO:0005794">
    <property type="term" value="C:Golgi apparatus"/>
    <property type="evidence" value="ECO:0007669"/>
    <property type="project" value="TreeGrafter"/>
</dbReference>
<evidence type="ECO:0000256" key="3">
    <source>
        <dbReference type="ARBA" id="ARBA00022676"/>
    </source>
</evidence>
<dbReference type="Proteomes" id="UP001165120">
    <property type="component" value="Unassembled WGS sequence"/>
</dbReference>
<organism evidence="6 7">
    <name type="scientific">Candida boidinii</name>
    <name type="common">Yeast</name>
    <dbReference type="NCBI Taxonomy" id="5477"/>
    <lineage>
        <taxon>Eukaryota</taxon>
        <taxon>Fungi</taxon>
        <taxon>Dikarya</taxon>
        <taxon>Ascomycota</taxon>
        <taxon>Saccharomycotina</taxon>
        <taxon>Pichiomycetes</taxon>
        <taxon>Pichiales</taxon>
        <taxon>Pichiaceae</taxon>
        <taxon>Ogataea</taxon>
        <taxon>Ogataea/Candida clade</taxon>
    </lineage>
</organism>
<dbReference type="FunFam" id="3.90.550.10:FF:000051">
    <property type="entry name" value="Alpha-1,2-mannosyltransferase (Ktr4)"/>
    <property type="match status" value="1"/>
</dbReference>
<dbReference type="SUPFAM" id="SSF53448">
    <property type="entry name" value="Nucleotide-diphospho-sugar transferases"/>
    <property type="match status" value="1"/>
</dbReference>
<evidence type="ECO:0000313" key="7">
    <source>
        <dbReference type="Proteomes" id="UP001165120"/>
    </source>
</evidence>
<dbReference type="Gene3D" id="3.90.550.10">
    <property type="entry name" value="Spore Coat Polysaccharide Biosynthesis Protein SpsA, Chain A"/>
    <property type="match status" value="1"/>
</dbReference>